<feature type="transmembrane region" description="Helical" evidence="2">
    <location>
        <begin position="120"/>
        <end position="139"/>
    </location>
</feature>
<feature type="transmembrane region" description="Helical" evidence="2">
    <location>
        <begin position="29"/>
        <end position="49"/>
    </location>
</feature>
<comment type="caution">
    <text evidence="3">The sequence shown here is derived from an EMBL/GenBank/DDBJ whole genome shotgun (WGS) entry which is preliminary data.</text>
</comment>
<feature type="transmembrane region" description="Helical" evidence="2">
    <location>
        <begin position="79"/>
        <end position="99"/>
    </location>
</feature>
<dbReference type="EMBL" id="DAKRPA010000269">
    <property type="protein sequence ID" value="DAZ94098.1"/>
    <property type="molecule type" value="Genomic_DNA"/>
</dbReference>
<name>A0AAV2YJT3_9STRA</name>
<evidence type="ECO:0000256" key="2">
    <source>
        <dbReference type="SAM" id="Phobius"/>
    </source>
</evidence>
<evidence type="ECO:0000313" key="4">
    <source>
        <dbReference type="Proteomes" id="UP001146120"/>
    </source>
</evidence>
<dbReference type="Proteomes" id="UP001146120">
    <property type="component" value="Unassembled WGS sequence"/>
</dbReference>
<accession>A0AAV2YJT3</accession>
<dbReference type="AlphaFoldDB" id="A0AAV2YJT3"/>
<reference evidence="3" key="2">
    <citation type="journal article" date="2023" name="Microbiol Resour">
        <title>Decontamination and Annotation of the Draft Genome Sequence of the Oomycete Lagenidium giganteum ARSEF 373.</title>
        <authorList>
            <person name="Morgan W.R."/>
            <person name="Tartar A."/>
        </authorList>
    </citation>
    <scope>NUCLEOTIDE SEQUENCE</scope>
    <source>
        <strain evidence="3">ARSEF 373</strain>
    </source>
</reference>
<evidence type="ECO:0000313" key="3">
    <source>
        <dbReference type="EMBL" id="DAZ94098.1"/>
    </source>
</evidence>
<sequence length="227" mass="26646">MAKGRRFSRMMSVSDGYWYCVHQRRFYRFVYAAMAYFSVFALVVSFFQVGAGTRFSPTFAKESQALTNAEIDDNQRMLMWLYAFYPTPLALAWGLVYFGKFFFCYRIKRLRRAHHYKYNLLLSSIAAACAYGLFLKLVLKMDVTNGPKLRVAIMITLSEVALMLIELHEEYKIRKARHARKRLLRQQQQQQLQQHASHLQEHSARLPAYPHPAPHYPDPQTRTFAAM</sequence>
<keyword evidence="2" id="KW-1133">Transmembrane helix</keyword>
<reference evidence="3" key="1">
    <citation type="submission" date="2022-11" db="EMBL/GenBank/DDBJ databases">
        <authorList>
            <person name="Morgan W.R."/>
            <person name="Tartar A."/>
        </authorList>
    </citation>
    <scope>NUCLEOTIDE SEQUENCE</scope>
    <source>
        <strain evidence="3">ARSEF 373</strain>
    </source>
</reference>
<proteinExistence type="predicted"/>
<keyword evidence="4" id="KW-1185">Reference proteome</keyword>
<protein>
    <submittedName>
        <fullName evidence="3">Uncharacterized protein</fullName>
    </submittedName>
</protein>
<organism evidence="3 4">
    <name type="scientific">Lagenidium giganteum</name>
    <dbReference type="NCBI Taxonomy" id="4803"/>
    <lineage>
        <taxon>Eukaryota</taxon>
        <taxon>Sar</taxon>
        <taxon>Stramenopiles</taxon>
        <taxon>Oomycota</taxon>
        <taxon>Peronosporomycetes</taxon>
        <taxon>Pythiales</taxon>
        <taxon>Pythiaceae</taxon>
    </lineage>
</organism>
<keyword evidence="2" id="KW-0812">Transmembrane</keyword>
<gene>
    <name evidence="3" type="ORF">N0F65_007932</name>
</gene>
<feature type="region of interest" description="Disordered" evidence="1">
    <location>
        <begin position="206"/>
        <end position="227"/>
    </location>
</feature>
<feature type="transmembrane region" description="Helical" evidence="2">
    <location>
        <begin position="151"/>
        <end position="167"/>
    </location>
</feature>
<keyword evidence="2" id="KW-0472">Membrane</keyword>
<evidence type="ECO:0000256" key="1">
    <source>
        <dbReference type="SAM" id="MobiDB-lite"/>
    </source>
</evidence>